<accession>A0A6J6K0I9</accession>
<feature type="domain" description="Nitroreductase" evidence="4">
    <location>
        <begin position="2"/>
        <end position="160"/>
    </location>
</feature>
<dbReference type="InterPro" id="IPR050627">
    <property type="entry name" value="Nitroreductase/BluB"/>
</dbReference>
<proteinExistence type="predicted"/>
<dbReference type="InterPro" id="IPR000415">
    <property type="entry name" value="Nitroreductase-like"/>
</dbReference>
<dbReference type="GO" id="GO:0016491">
    <property type="term" value="F:oxidoreductase activity"/>
    <property type="evidence" value="ECO:0007669"/>
    <property type="project" value="UniProtKB-KW"/>
</dbReference>
<evidence type="ECO:0000259" key="4">
    <source>
        <dbReference type="Pfam" id="PF00881"/>
    </source>
</evidence>
<dbReference type="EMBL" id="CAEZWJ010000001">
    <property type="protein sequence ID" value="CAB4643230.1"/>
    <property type="molecule type" value="Genomic_DNA"/>
</dbReference>
<dbReference type="CDD" id="cd02062">
    <property type="entry name" value="Nitro_FMN_reductase"/>
    <property type="match status" value="1"/>
</dbReference>
<dbReference type="Pfam" id="PF00881">
    <property type="entry name" value="Nitroreductase"/>
    <property type="match status" value="1"/>
</dbReference>
<evidence type="ECO:0000256" key="2">
    <source>
        <dbReference type="ARBA" id="ARBA00022643"/>
    </source>
</evidence>
<reference evidence="5" key="1">
    <citation type="submission" date="2020-05" db="EMBL/GenBank/DDBJ databases">
        <authorList>
            <person name="Chiriac C."/>
            <person name="Salcher M."/>
            <person name="Ghai R."/>
            <person name="Kavagutti S V."/>
        </authorList>
    </citation>
    <scope>NUCLEOTIDE SEQUENCE</scope>
</reference>
<dbReference type="SUPFAM" id="SSF55469">
    <property type="entry name" value="FMN-dependent nitroreductase-like"/>
    <property type="match status" value="1"/>
</dbReference>
<evidence type="ECO:0000313" key="5">
    <source>
        <dbReference type="EMBL" id="CAB4643230.1"/>
    </source>
</evidence>
<keyword evidence="1" id="KW-0285">Flavoprotein</keyword>
<dbReference type="InterPro" id="IPR029479">
    <property type="entry name" value="Nitroreductase"/>
</dbReference>
<dbReference type="PANTHER" id="PTHR23026:SF90">
    <property type="entry name" value="IODOTYROSINE DEIODINASE 1"/>
    <property type="match status" value="1"/>
</dbReference>
<keyword evidence="2" id="KW-0288">FMN</keyword>
<dbReference type="Gene3D" id="3.40.109.10">
    <property type="entry name" value="NADH Oxidase"/>
    <property type="match status" value="1"/>
</dbReference>
<name>A0A6J6K0I9_9ZZZZ</name>
<protein>
    <submittedName>
        <fullName evidence="5">Unannotated protein</fullName>
    </submittedName>
</protein>
<keyword evidence="3" id="KW-0560">Oxidoreductase</keyword>
<dbReference type="PANTHER" id="PTHR23026">
    <property type="entry name" value="NADPH NITROREDUCTASE"/>
    <property type="match status" value="1"/>
</dbReference>
<sequence length="188" mass="21108">MTRSFRSDPVDTAVLESCIDFGLRAPSAGKSQGWHVLLLQGEETSRYWDNALPQSKRESFAFPHLLTAPVVALMLADTSAYLQRYSEPDKSHTGLGDSVDAWVAPYWTIDASFSTMTFLLALEDNGLGALFFAHANEEKLREEFQLPDEVQILGTVALGYAIEQDERRGRSASRLRKTVDEVIHRSQW</sequence>
<evidence type="ECO:0000256" key="1">
    <source>
        <dbReference type="ARBA" id="ARBA00022630"/>
    </source>
</evidence>
<organism evidence="5">
    <name type="scientific">freshwater metagenome</name>
    <dbReference type="NCBI Taxonomy" id="449393"/>
    <lineage>
        <taxon>unclassified sequences</taxon>
        <taxon>metagenomes</taxon>
        <taxon>ecological metagenomes</taxon>
    </lineage>
</organism>
<evidence type="ECO:0000256" key="3">
    <source>
        <dbReference type="ARBA" id="ARBA00023002"/>
    </source>
</evidence>
<dbReference type="AlphaFoldDB" id="A0A6J6K0I9"/>
<gene>
    <name evidence="5" type="ORF">UFOPK2214_00059</name>
</gene>